<dbReference type="Pfam" id="PF13440">
    <property type="entry name" value="Polysacc_synt_3"/>
    <property type="match status" value="1"/>
</dbReference>
<evidence type="ECO:0000256" key="7">
    <source>
        <dbReference type="SAM" id="Phobius"/>
    </source>
</evidence>
<dbReference type="PANTHER" id="PTHR30250:SF10">
    <property type="entry name" value="LIPOPOLYSACCHARIDE BIOSYNTHESIS PROTEIN WZXC"/>
    <property type="match status" value="1"/>
</dbReference>
<name>A0AAE3ET73_9FLAO</name>
<protein>
    <submittedName>
        <fullName evidence="8">Oligosaccharide flippase family protein</fullName>
    </submittedName>
</protein>
<keyword evidence="4 7" id="KW-0812">Transmembrane</keyword>
<dbReference type="Proteomes" id="UP001200642">
    <property type="component" value="Unassembled WGS sequence"/>
</dbReference>
<dbReference type="PANTHER" id="PTHR30250">
    <property type="entry name" value="PST FAMILY PREDICTED COLANIC ACID TRANSPORTER"/>
    <property type="match status" value="1"/>
</dbReference>
<sequence length="391" mass="44017">MATPILTRLYDESDFATYTSFLALATIFAVGAGGKYHMAIVLPKTYTEAVRIFTLSLYLTGAYALVLTIVFLLFYRFTPQSLGNLIYFVPIYVLFFGIWSAFTNLSVREKAFKNNAYAKVIQSLGYIVSAIVMGFTSISYYGLVLAKILGTMSSCLFLFNKGKIKLRPVRITKLGAVATKYIDYPKYGIWPAFLNTASAQALILILTKYYTTADLGYYGLTYIVLSAPLGLIGTSFKDVFYQKIAELMSSNNFENALSFFKKSALILVLMGLPICILLYFWGEDIFALIFGEKWSRSGEFASILAFSFLIKLVVSPLSSIFNAANKLKIASIWQTLYFVTTFIVLGCCAIIFKVGVLNLFYIYVIHELVLYGIYFLLQYRTLKYFLVKAEI</sequence>
<proteinExistence type="inferred from homology"/>
<feature type="transmembrane region" description="Helical" evidence="7">
    <location>
        <begin position="301"/>
        <end position="324"/>
    </location>
</feature>
<evidence type="ECO:0000256" key="3">
    <source>
        <dbReference type="ARBA" id="ARBA00022475"/>
    </source>
</evidence>
<evidence type="ECO:0000256" key="2">
    <source>
        <dbReference type="ARBA" id="ARBA00007430"/>
    </source>
</evidence>
<comment type="similarity">
    <text evidence="2">Belongs to the polysaccharide synthase family.</text>
</comment>
<evidence type="ECO:0000256" key="4">
    <source>
        <dbReference type="ARBA" id="ARBA00022692"/>
    </source>
</evidence>
<gene>
    <name evidence="8" type="ORF">K8352_00025</name>
</gene>
<evidence type="ECO:0000256" key="1">
    <source>
        <dbReference type="ARBA" id="ARBA00004651"/>
    </source>
</evidence>
<keyword evidence="3" id="KW-1003">Cell membrane</keyword>
<feature type="transmembrane region" description="Helical" evidence="7">
    <location>
        <begin position="55"/>
        <end position="75"/>
    </location>
</feature>
<reference evidence="8" key="1">
    <citation type="submission" date="2023-02" db="EMBL/GenBank/DDBJ databases">
        <title>Genome of Flavobacteriaceae gen. nov. sp. strain F89.</title>
        <authorList>
            <person name="Wang Y."/>
        </authorList>
    </citation>
    <scope>NUCLEOTIDE SEQUENCE</scope>
    <source>
        <strain evidence="8">F89</strain>
    </source>
</reference>
<keyword evidence="9" id="KW-1185">Reference proteome</keyword>
<feature type="transmembrane region" description="Helical" evidence="7">
    <location>
        <begin position="117"/>
        <end position="135"/>
    </location>
</feature>
<dbReference type="RefSeq" id="WP_317900280.1">
    <property type="nucleotide sequence ID" value="NZ_JAIRBC010000001.1"/>
</dbReference>
<feature type="transmembrane region" description="Helical" evidence="7">
    <location>
        <begin position="336"/>
        <end position="354"/>
    </location>
</feature>
<evidence type="ECO:0000313" key="9">
    <source>
        <dbReference type="Proteomes" id="UP001200642"/>
    </source>
</evidence>
<evidence type="ECO:0000256" key="5">
    <source>
        <dbReference type="ARBA" id="ARBA00022989"/>
    </source>
</evidence>
<evidence type="ECO:0000313" key="8">
    <source>
        <dbReference type="EMBL" id="MCG2459126.1"/>
    </source>
</evidence>
<keyword evidence="6 7" id="KW-0472">Membrane</keyword>
<accession>A0AAE3ET73</accession>
<dbReference type="GO" id="GO:0005886">
    <property type="term" value="C:plasma membrane"/>
    <property type="evidence" value="ECO:0007669"/>
    <property type="project" value="UniProtKB-SubCell"/>
</dbReference>
<dbReference type="InterPro" id="IPR050833">
    <property type="entry name" value="Poly_Biosynth_Transport"/>
</dbReference>
<organism evidence="8 9">
    <name type="scientific">Cerina litoralis</name>
    <dbReference type="NCBI Taxonomy" id="2874477"/>
    <lineage>
        <taxon>Bacteria</taxon>
        <taxon>Pseudomonadati</taxon>
        <taxon>Bacteroidota</taxon>
        <taxon>Flavobacteriia</taxon>
        <taxon>Flavobacteriales</taxon>
        <taxon>Flavobacteriaceae</taxon>
        <taxon>Cerina</taxon>
    </lineage>
</organism>
<feature type="transmembrane region" description="Helical" evidence="7">
    <location>
        <begin position="15"/>
        <end position="34"/>
    </location>
</feature>
<keyword evidence="5 7" id="KW-1133">Transmembrane helix</keyword>
<dbReference type="AlphaFoldDB" id="A0AAE3ET73"/>
<dbReference type="EMBL" id="JAIRBC010000001">
    <property type="protein sequence ID" value="MCG2459126.1"/>
    <property type="molecule type" value="Genomic_DNA"/>
</dbReference>
<comment type="subcellular location">
    <subcellularLocation>
        <location evidence="1">Cell membrane</location>
        <topology evidence="1">Multi-pass membrane protein</topology>
    </subcellularLocation>
</comment>
<feature type="transmembrane region" description="Helical" evidence="7">
    <location>
        <begin position="360"/>
        <end position="377"/>
    </location>
</feature>
<feature type="transmembrane region" description="Helical" evidence="7">
    <location>
        <begin position="216"/>
        <end position="236"/>
    </location>
</feature>
<comment type="caution">
    <text evidence="8">The sequence shown here is derived from an EMBL/GenBank/DDBJ whole genome shotgun (WGS) entry which is preliminary data.</text>
</comment>
<feature type="transmembrane region" description="Helical" evidence="7">
    <location>
        <begin position="264"/>
        <end position="281"/>
    </location>
</feature>
<evidence type="ECO:0000256" key="6">
    <source>
        <dbReference type="ARBA" id="ARBA00023136"/>
    </source>
</evidence>
<feature type="transmembrane region" description="Helical" evidence="7">
    <location>
        <begin position="189"/>
        <end position="210"/>
    </location>
</feature>
<feature type="transmembrane region" description="Helical" evidence="7">
    <location>
        <begin position="87"/>
        <end position="105"/>
    </location>
</feature>